<dbReference type="HAMAP" id="MF_00337">
    <property type="entry name" value="Exonuc_7_S"/>
    <property type="match status" value="1"/>
</dbReference>
<reference evidence="8 9" key="1">
    <citation type="journal article" date="2016" name="J. Microbiol.">
        <title>Dankookia rubra gen. nov., sp. nov., an alphaproteobacterium isolated from sediment of a shallow stream.</title>
        <authorList>
            <person name="Kim W.H."/>
            <person name="Kim D.H."/>
            <person name="Kang K."/>
            <person name="Ahn T.Y."/>
        </authorList>
    </citation>
    <scope>NUCLEOTIDE SEQUENCE [LARGE SCALE GENOMIC DNA]</scope>
    <source>
        <strain evidence="8 9">JCM30602</strain>
    </source>
</reference>
<comment type="catalytic activity">
    <reaction evidence="6">
        <text>Exonucleolytic cleavage in either 5'- to 3'- or 3'- to 5'-direction to yield nucleoside 5'-phosphates.</text>
        <dbReference type="EC" id="3.1.11.6"/>
    </reaction>
</comment>
<dbReference type="EMBL" id="SMSJ01000010">
    <property type="protein sequence ID" value="TDH62680.1"/>
    <property type="molecule type" value="Genomic_DNA"/>
</dbReference>
<evidence type="ECO:0000313" key="9">
    <source>
        <dbReference type="Proteomes" id="UP000295096"/>
    </source>
</evidence>
<gene>
    <name evidence="6" type="primary">xseB</name>
    <name evidence="8" type="ORF">E2C06_11075</name>
</gene>
<dbReference type="GO" id="GO:0008855">
    <property type="term" value="F:exodeoxyribonuclease VII activity"/>
    <property type="evidence" value="ECO:0007669"/>
    <property type="project" value="UniProtKB-UniRule"/>
</dbReference>
<protein>
    <recommendedName>
        <fullName evidence="6">Exodeoxyribonuclease 7 small subunit</fullName>
        <ecNumber evidence="6">3.1.11.6</ecNumber>
    </recommendedName>
    <alternativeName>
        <fullName evidence="6">Exodeoxyribonuclease VII small subunit</fullName>
        <shortName evidence="6">Exonuclease VII small subunit</shortName>
    </alternativeName>
</protein>
<feature type="region of interest" description="Disordered" evidence="7">
    <location>
        <begin position="1"/>
        <end position="21"/>
    </location>
</feature>
<comment type="function">
    <text evidence="6">Bidirectionally degrades single-stranded DNA into large acid-insoluble oligonucleotides, which are then degraded further into small acid-soluble oligonucleotides.</text>
</comment>
<accession>A0A4R5QH98</accession>
<feature type="compositionally biased region" description="Gly residues" evidence="7">
    <location>
        <begin position="1"/>
        <end position="13"/>
    </location>
</feature>
<organism evidence="8 9">
    <name type="scientific">Dankookia rubra</name>
    <dbReference type="NCBI Taxonomy" id="1442381"/>
    <lineage>
        <taxon>Bacteria</taxon>
        <taxon>Pseudomonadati</taxon>
        <taxon>Pseudomonadota</taxon>
        <taxon>Alphaproteobacteria</taxon>
        <taxon>Acetobacterales</taxon>
        <taxon>Roseomonadaceae</taxon>
        <taxon>Dankookia</taxon>
    </lineage>
</organism>
<dbReference type="NCBIfam" id="NF002139">
    <property type="entry name" value="PRK00977.1-3"/>
    <property type="match status" value="1"/>
</dbReference>
<dbReference type="Pfam" id="PF02609">
    <property type="entry name" value="Exonuc_VII_S"/>
    <property type="match status" value="1"/>
</dbReference>
<evidence type="ECO:0000256" key="2">
    <source>
        <dbReference type="ARBA" id="ARBA00022490"/>
    </source>
</evidence>
<dbReference type="AlphaFoldDB" id="A0A4R5QH98"/>
<keyword evidence="3 6" id="KW-0540">Nuclease</keyword>
<dbReference type="InterPro" id="IPR037004">
    <property type="entry name" value="Exonuc_VII_ssu_sf"/>
</dbReference>
<keyword evidence="2 6" id="KW-0963">Cytoplasm</keyword>
<comment type="similarity">
    <text evidence="1 6">Belongs to the XseB family.</text>
</comment>
<dbReference type="NCBIfam" id="TIGR01280">
    <property type="entry name" value="xseB"/>
    <property type="match status" value="1"/>
</dbReference>
<dbReference type="EC" id="3.1.11.6" evidence="6"/>
<dbReference type="Gene3D" id="1.10.287.1040">
    <property type="entry name" value="Exonuclease VII, small subunit"/>
    <property type="match status" value="1"/>
</dbReference>
<dbReference type="PANTHER" id="PTHR34137:SF1">
    <property type="entry name" value="EXODEOXYRIBONUCLEASE 7 SMALL SUBUNIT"/>
    <property type="match status" value="1"/>
</dbReference>
<keyword evidence="4 6" id="KW-0378">Hydrolase</keyword>
<dbReference type="GO" id="GO:0009318">
    <property type="term" value="C:exodeoxyribonuclease VII complex"/>
    <property type="evidence" value="ECO:0007669"/>
    <property type="project" value="UniProtKB-UniRule"/>
</dbReference>
<evidence type="ECO:0000256" key="7">
    <source>
        <dbReference type="SAM" id="MobiDB-lite"/>
    </source>
</evidence>
<dbReference type="GO" id="GO:0006308">
    <property type="term" value="P:DNA catabolic process"/>
    <property type="evidence" value="ECO:0007669"/>
    <property type="project" value="UniProtKB-UniRule"/>
</dbReference>
<dbReference type="RefSeq" id="WP_133288676.1">
    <property type="nucleotide sequence ID" value="NZ_SMSJ01000010.1"/>
</dbReference>
<evidence type="ECO:0000256" key="6">
    <source>
        <dbReference type="HAMAP-Rule" id="MF_00337"/>
    </source>
</evidence>
<comment type="subunit">
    <text evidence="6">Heterooligomer composed of large and small subunits.</text>
</comment>
<dbReference type="PANTHER" id="PTHR34137">
    <property type="entry name" value="EXODEOXYRIBONUCLEASE 7 SMALL SUBUNIT"/>
    <property type="match status" value="1"/>
</dbReference>
<dbReference type="Proteomes" id="UP000295096">
    <property type="component" value="Unassembled WGS sequence"/>
</dbReference>
<evidence type="ECO:0000313" key="8">
    <source>
        <dbReference type="EMBL" id="TDH62680.1"/>
    </source>
</evidence>
<name>A0A4R5QH98_9PROT</name>
<dbReference type="GO" id="GO:0005829">
    <property type="term" value="C:cytosol"/>
    <property type="evidence" value="ECO:0007669"/>
    <property type="project" value="TreeGrafter"/>
</dbReference>
<evidence type="ECO:0000256" key="5">
    <source>
        <dbReference type="ARBA" id="ARBA00022839"/>
    </source>
</evidence>
<dbReference type="SUPFAM" id="SSF116842">
    <property type="entry name" value="XseB-like"/>
    <property type="match status" value="1"/>
</dbReference>
<dbReference type="OrthoDB" id="9808145at2"/>
<evidence type="ECO:0000256" key="4">
    <source>
        <dbReference type="ARBA" id="ARBA00022801"/>
    </source>
</evidence>
<evidence type="ECO:0000256" key="1">
    <source>
        <dbReference type="ARBA" id="ARBA00009998"/>
    </source>
</evidence>
<keyword evidence="9" id="KW-1185">Reference proteome</keyword>
<evidence type="ECO:0000256" key="3">
    <source>
        <dbReference type="ARBA" id="ARBA00022722"/>
    </source>
</evidence>
<comment type="caution">
    <text evidence="8">The sequence shown here is derived from an EMBL/GenBank/DDBJ whole genome shotgun (WGS) entry which is preliminary data.</text>
</comment>
<comment type="subcellular location">
    <subcellularLocation>
        <location evidence="6">Cytoplasm</location>
    </subcellularLocation>
</comment>
<keyword evidence="5 6" id="KW-0269">Exonuclease</keyword>
<sequence>MGEGRAQPGGTGGDTTAQRPLAGMSFEDALQELEEIVRSLEGGKGSLAQAIADYERGAALRQHCERKLAEAEAKVQAIVEGPGGPTLRDVE</sequence>
<dbReference type="InterPro" id="IPR003761">
    <property type="entry name" value="Exonuc_VII_S"/>
</dbReference>
<proteinExistence type="inferred from homology"/>